<keyword evidence="18" id="KW-1185">Reference proteome</keyword>
<dbReference type="InterPro" id="IPR051267">
    <property type="entry name" value="STEAP_metalloreductase"/>
</dbReference>
<evidence type="ECO:0000256" key="11">
    <source>
        <dbReference type="ARBA" id="ARBA00023136"/>
    </source>
</evidence>
<dbReference type="SUPFAM" id="SSF51735">
    <property type="entry name" value="NAD(P)-binding Rossmann-fold domains"/>
    <property type="match status" value="1"/>
</dbReference>
<comment type="catalytic activity">
    <reaction evidence="13">
        <text>2 Fe(2+) + NADP(+) + H(+) = 2 Fe(3+) + NADPH</text>
        <dbReference type="Rhea" id="RHEA:71767"/>
        <dbReference type="ChEBI" id="CHEBI:15378"/>
        <dbReference type="ChEBI" id="CHEBI:29033"/>
        <dbReference type="ChEBI" id="CHEBI:29034"/>
        <dbReference type="ChEBI" id="CHEBI:57783"/>
        <dbReference type="ChEBI" id="CHEBI:58349"/>
    </reaction>
    <physiologicalReaction direction="right-to-left" evidence="13">
        <dbReference type="Rhea" id="RHEA:71769"/>
    </physiologicalReaction>
</comment>
<dbReference type="InterPro" id="IPR028939">
    <property type="entry name" value="P5C_Rdtase_cat_N"/>
</dbReference>
<feature type="transmembrane region" description="Helical" evidence="14">
    <location>
        <begin position="409"/>
        <end position="427"/>
    </location>
</feature>
<evidence type="ECO:0000256" key="1">
    <source>
        <dbReference type="ARBA" id="ARBA00001970"/>
    </source>
</evidence>
<feature type="transmembrane region" description="Helical" evidence="14">
    <location>
        <begin position="448"/>
        <end position="465"/>
    </location>
</feature>
<dbReference type="Gene3D" id="3.40.50.720">
    <property type="entry name" value="NAD(P)-binding Rossmann-like Domain"/>
    <property type="match status" value="1"/>
</dbReference>
<comment type="caution">
    <text evidence="17">The sequence shown here is derived from an EMBL/GenBank/DDBJ whole genome shotgun (WGS) entry which is preliminary data.</text>
</comment>
<keyword evidence="8 14" id="KW-1133">Transmembrane helix</keyword>
<feature type="transmembrane region" description="Helical" evidence="14">
    <location>
        <begin position="353"/>
        <end position="374"/>
    </location>
</feature>
<keyword evidence="5" id="KW-0408">Iron</keyword>
<accession>A0ABR0ZE36</accession>
<evidence type="ECO:0000256" key="7">
    <source>
        <dbReference type="ARBA" id="ARBA00022753"/>
    </source>
</evidence>
<feature type="transmembrane region" description="Helical" evidence="14">
    <location>
        <begin position="263"/>
        <end position="280"/>
    </location>
</feature>
<dbReference type="Pfam" id="PF03807">
    <property type="entry name" value="F420_oxidored"/>
    <property type="match status" value="1"/>
</dbReference>
<keyword evidence="5" id="KW-0406">Ion transport</keyword>
<keyword evidence="9" id="KW-0560">Oxidoreductase</keyword>
<evidence type="ECO:0000259" key="16">
    <source>
        <dbReference type="Pfam" id="PF03807"/>
    </source>
</evidence>
<evidence type="ECO:0000256" key="13">
    <source>
        <dbReference type="ARBA" id="ARBA00049387"/>
    </source>
</evidence>
<gene>
    <name evidence="17" type="ORF">HHUSO_G14384</name>
</gene>
<evidence type="ECO:0000256" key="2">
    <source>
        <dbReference type="ARBA" id="ARBA00001974"/>
    </source>
</evidence>
<comment type="cofactor">
    <cofactor evidence="2">
        <name>FAD</name>
        <dbReference type="ChEBI" id="CHEBI:57692"/>
    </cofactor>
</comment>
<comment type="similarity">
    <text evidence="4">Belongs to the STEAP family.</text>
</comment>
<evidence type="ECO:0000259" key="15">
    <source>
        <dbReference type="Pfam" id="PF01794"/>
    </source>
</evidence>
<keyword evidence="5" id="KW-0813">Transport</keyword>
<evidence type="ECO:0000256" key="12">
    <source>
        <dbReference type="ARBA" id="ARBA00048958"/>
    </source>
</evidence>
<evidence type="ECO:0000256" key="10">
    <source>
        <dbReference type="ARBA" id="ARBA00023008"/>
    </source>
</evidence>
<evidence type="ECO:0000256" key="4">
    <source>
        <dbReference type="ARBA" id="ARBA00007729"/>
    </source>
</evidence>
<name>A0ABR0ZE36_HUSHU</name>
<proteinExistence type="inferred from homology"/>
<reference evidence="17 18" key="1">
    <citation type="submission" date="2021-05" db="EMBL/GenBank/DDBJ databases">
        <authorList>
            <person name="Zahm M."/>
            <person name="Klopp C."/>
            <person name="Cabau C."/>
            <person name="Kuhl H."/>
            <person name="Suciu R."/>
            <person name="Ciorpac M."/>
            <person name="Holostenco D."/>
            <person name="Gessner J."/>
            <person name="Wuertz S."/>
            <person name="Hohne C."/>
            <person name="Stock M."/>
            <person name="Gislard M."/>
            <person name="Lluch J."/>
            <person name="Milhes M."/>
            <person name="Lampietro C."/>
            <person name="Lopez Roques C."/>
            <person name="Donnadieu C."/>
            <person name="Du K."/>
            <person name="Schartl M."/>
            <person name="Guiguen Y."/>
        </authorList>
    </citation>
    <scope>NUCLEOTIDE SEQUENCE [LARGE SCALE GENOMIC DNA]</scope>
    <source>
        <strain evidence="17">Hh-F2</strain>
        <tissue evidence="17">Blood</tissue>
    </source>
</reference>
<dbReference type="InterPro" id="IPR036291">
    <property type="entry name" value="NAD(P)-bd_dom_sf"/>
</dbReference>
<keyword evidence="7" id="KW-0967">Endosome</keyword>
<evidence type="ECO:0000313" key="17">
    <source>
        <dbReference type="EMBL" id="KAK6482999.1"/>
    </source>
</evidence>
<protein>
    <submittedName>
        <fullName evidence="17">Metalloreductase STEAP3-like isoform X1</fullName>
    </submittedName>
</protein>
<evidence type="ECO:0000256" key="8">
    <source>
        <dbReference type="ARBA" id="ARBA00022989"/>
    </source>
</evidence>
<keyword evidence="6 14" id="KW-0812">Transmembrane</keyword>
<feature type="transmembrane region" description="Helical" evidence="14">
    <location>
        <begin position="305"/>
        <end position="332"/>
    </location>
</feature>
<keyword evidence="11 14" id="KW-0472">Membrane</keyword>
<evidence type="ECO:0000256" key="6">
    <source>
        <dbReference type="ARBA" id="ARBA00022692"/>
    </source>
</evidence>
<evidence type="ECO:0000313" key="18">
    <source>
        <dbReference type="Proteomes" id="UP001369086"/>
    </source>
</evidence>
<dbReference type="Proteomes" id="UP001369086">
    <property type="component" value="Unassembled WGS sequence"/>
</dbReference>
<evidence type="ECO:0000256" key="14">
    <source>
        <dbReference type="SAM" id="Phobius"/>
    </source>
</evidence>
<keyword evidence="10" id="KW-0186">Copper</keyword>
<comment type="cofactor">
    <cofactor evidence="1">
        <name>heme b</name>
        <dbReference type="ChEBI" id="CHEBI:60344"/>
    </cofactor>
</comment>
<dbReference type="PANTHER" id="PTHR14239">
    <property type="entry name" value="DUDULIN-RELATED"/>
    <property type="match status" value="1"/>
</dbReference>
<feature type="domain" description="Pyrroline-5-carboxylate reductase catalytic N-terminal" evidence="16">
    <location>
        <begin position="80"/>
        <end position="166"/>
    </location>
</feature>
<keyword evidence="5" id="KW-0410">Iron transport</keyword>
<organism evidence="17 18">
    <name type="scientific">Huso huso</name>
    <name type="common">Beluga</name>
    <name type="synonym">Acipenser huso</name>
    <dbReference type="NCBI Taxonomy" id="61971"/>
    <lineage>
        <taxon>Eukaryota</taxon>
        <taxon>Metazoa</taxon>
        <taxon>Chordata</taxon>
        <taxon>Craniata</taxon>
        <taxon>Vertebrata</taxon>
        <taxon>Euteleostomi</taxon>
        <taxon>Actinopterygii</taxon>
        <taxon>Chondrostei</taxon>
        <taxon>Acipenseriformes</taxon>
        <taxon>Acipenseridae</taxon>
        <taxon>Huso</taxon>
    </lineage>
</organism>
<comment type="catalytic activity">
    <reaction evidence="12">
        <text>2 Cu(+) + NADP(+) + H(+) = 2 Cu(2+) + NADPH</text>
        <dbReference type="Rhea" id="RHEA:71771"/>
        <dbReference type="ChEBI" id="CHEBI:15378"/>
        <dbReference type="ChEBI" id="CHEBI:29036"/>
        <dbReference type="ChEBI" id="CHEBI:49552"/>
        <dbReference type="ChEBI" id="CHEBI:57783"/>
        <dbReference type="ChEBI" id="CHEBI:58349"/>
    </reaction>
    <physiologicalReaction direction="right-to-left" evidence="12">
        <dbReference type="Rhea" id="RHEA:71773"/>
    </physiologicalReaction>
</comment>
<dbReference type="Pfam" id="PF01794">
    <property type="entry name" value="Ferric_reduct"/>
    <property type="match status" value="1"/>
</dbReference>
<evidence type="ECO:0000256" key="5">
    <source>
        <dbReference type="ARBA" id="ARBA00022496"/>
    </source>
</evidence>
<sequence length="544" mass="60711">MSTLLKLSTIVSPRKGTLVTDCLISVISYAEVHICKCIGDLESKKELQKIRNGITRGEMSKPLLGKSESELSYSELSGMTVGILGSGDFARSLATCLVCSGFKVVVGSRNPKISVALFPATTEVTTQEKAVNKTDVIFVAVFREHYSTLCDLKEALAGKILVDVSNSTELNHHHESNAEYLASLFPKCMVVKGFNVISAWALQSGPKDGNKQVLVCSDNKEARGTVCQIARSMGFIPVDMGSLSSAREIENIPLRLFPSWKTPLMLSLGLFVFFYAYNFTRSVIHPYVTKGEHCFYKMPIELVNVTLPCVAYVMLSLVYLPGVLAAFLQLRYGTKYRRFPGWLDQWLKHRKQIGLLSFLSAALHAVYSLCLPMRRSARYLLLNAAFRQVQVKDGVENTWVEEEVWRMELYISLGILALAALSLLAVASLPSVGNSLNWREFSFIQSKLGYTALVIATLHTLTFGWKKAFDRSQYKFYLPPTFTLALVVPCAVLLCKVCLQLPCVNTRLTQIRRGWEKGRFVRFQLSEESGLCTEDFSNDDTSNV</sequence>
<evidence type="ECO:0000256" key="3">
    <source>
        <dbReference type="ARBA" id="ARBA00004337"/>
    </source>
</evidence>
<dbReference type="EMBL" id="JAHFZB010000012">
    <property type="protein sequence ID" value="KAK6482999.1"/>
    <property type="molecule type" value="Genomic_DNA"/>
</dbReference>
<comment type="subcellular location">
    <subcellularLocation>
        <location evidence="3">Endosome membrane</location>
        <topology evidence="3">Multi-pass membrane protein</topology>
    </subcellularLocation>
</comment>
<dbReference type="InterPro" id="IPR013130">
    <property type="entry name" value="Fe3_Rdtase_TM_dom"/>
</dbReference>
<dbReference type="PANTHER" id="PTHR14239:SF8">
    <property type="entry name" value="METALLOREDUCTASE STEAP3"/>
    <property type="match status" value="1"/>
</dbReference>
<feature type="domain" description="Ferric oxidoreductase" evidence="15">
    <location>
        <begin position="309"/>
        <end position="448"/>
    </location>
</feature>
<evidence type="ECO:0000256" key="9">
    <source>
        <dbReference type="ARBA" id="ARBA00023002"/>
    </source>
</evidence>